<evidence type="ECO:0000256" key="2">
    <source>
        <dbReference type="ARBA" id="ARBA00022617"/>
    </source>
</evidence>
<dbReference type="PANTHER" id="PTHR24304:SF2">
    <property type="entry name" value="24-HYDROXYCHOLESTEROL 7-ALPHA-HYDROXYLASE"/>
    <property type="match status" value="1"/>
</dbReference>
<evidence type="ECO:0000313" key="5">
    <source>
        <dbReference type="EMBL" id="KAL1604141.1"/>
    </source>
</evidence>
<proteinExistence type="inferred from homology"/>
<sequence length="242" mass="28048">MDKPVAVYILGVKLYFVFDPAHVMATFRNATTLSWDKFLDELLVLFGVDRAAINGILHRHNPHLKELYTRVTSRPVKAMSLRHFTEALYMRQLSLDKADDLSVAFFKYLLETTRTETLSSMGSGLSTIRTPLRDLVDRTVSRSIARMLFGDKIFELEEDFTKHTVVLADDLWRIVYRYPRWLARSFYNSYEHVMVAIERFSLLGPEDLSSASFMMRTMLEAEELYDLDTRSAACLLCIMYIA</sequence>
<keyword evidence="4" id="KW-0408">Iron</keyword>
<dbReference type="EMBL" id="JAKJXO020000006">
    <property type="protein sequence ID" value="KAL1604141.1"/>
    <property type="molecule type" value="Genomic_DNA"/>
</dbReference>
<dbReference type="InterPro" id="IPR050529">
    <property type="entry name" value="CYP450_sterol_14alpha_dmase"/>
</dbReference>
<dbReference type="Gene3D" id="1.10.630.10">
    <property type="entry name" value="Cytochrome P450"/>
    <property type="match status" value="1"/>
</dbReference>
<evidence type="ECO:0000256" key="3">
    <source>
        <dbReference type="ARBA" id="ARBA00022723"/>
    </source>
</evidence>
<gene>
    <name evidence="5" type="ORF">SLS60_005734</name>
</gene>
<name>A0ABR3RI74_9PLEO</name>
<dbReference type="InterPro" id="IPR036396">
    <property type="entry name" value="Cyt_P450_sf"/>
</dbReference>
<reference evidence="5 6" key="1">
    <citation type="submission" date="2024-02" db="EMBL/GenBank/DDBJ databases">
        <title>De novo assembly and annotation of 12 fungi associated with fruit tree decline syndrome in Ontario, Canada.</title>
        <authorList>
            <person name="Sulman M."/>
            <person name="Ellouze W."/>
            <person name="Ilyukhin E."/>
        </authorList>
    </citation>
    <scope>NUCLEOTIDE SEQUENCE [LARGE SCALE GENOMIC DNA]</scope>
    <source>
        <strain evidence="5 6">M42-189</strain>
    </source>
</reference>
<dbReference type="Proteomes" id="UP001521785">
    <property type="component" value="Unassembled WGS sequence"/>
</dbReference>
<keyword evidence="6" id="KW-1185">Reference proteome</keyword>
<evidence type="ECO:0000313" key="6">
    <source>
        <dbReference type="Proteomes" id="UP001521785"/>
    </source>
</evidence>
<comment type="similarity">
    <text evidence="1">Belongs to the cytochrome P450 family.</text>
</comment>
<keyword evidence="3" id="KW-0479">Metal-binding</keyword>
<evidence type="ECO:0000256" key="4">
    <source>
        <dbReference type="ARBA" id="ARBA00023004"/>
    </source>
</evidence>
<comment type="caution">
    <text evidence="5">The sequence shown here is derived from an EMBL/GenBank/DDBJ whole genome shotgun (WGS) entry which is preliminary data.</text>
</comment>
<dbReference type="PANTHER" id="PTHR24304">
    <property type="entry name" value="CYTOCHROME P450 FAMILY 7"/>
    <property type="match status" value="1"/>
</dbReference>
<evidence type="ECO:0000256" key="1">
    <source>
        <dbReference type="ARBA" id="ARBA00010617"/>
    </source>
</evidence>
<keyword evidence="2" id="KW-0349">Heme</keyword>
<accession>A0ABR3RI74</accession>
<organism evidence="5 6">
    <name type="scientific">Paraconiothyrium brasiliense</name>
    <dbReference type="NCBI Taxonomy" id="300254"/>
    <lineage>
        <taxon>Eukaryota</taxon>
        <taxon>Fungi</taxon>
        <taxon>Dikarya</taxon>
        <taxon>Ascomycota</taxon>
        <taxon>Pezizomycotina</taxon>
        <taxon>Dothideomycetes</taxon>
        <taxon>Pleosporomycetidae</taxon>
        <taxon>Pleosporales</taxon>
        <taxon>Massarineae</taxon>
        <taxon>Didymosphaeriaceae</taxon>
        <taxon>Paraconiothyrium</taxon>
    </lineage>
</organism>
<protein>
    <submittedName>
        <fullName evidence="5">Uncharacterized protein</fullName>
    </submittedName>
</protein>